<dbReference type="EMBL" id="VGJJ01000019">
    <property type="protein sequence ID" value="MBM3282263.1"/>
    <property type="molecule type" value="Genomic_DNA"/>
</dbReference>
<dbReference type="GO" id="GO:0005737">
    <property type="term" value="C:cytoplasm"/>
    <property type="evidence" value="ECO:0007669"/>
    <property type="project" value="UniProtKB-SubCell"/>
</dbReference>
<organism evidence="7 8">
    <name type="scientific">Candidatus Iainarchaeum sp</name>
    <dbReference type="NCBI Taxonomy" id="3101447"/>
    <lineage>
        <taxon>Archaea</taxon>
        <taxon>Candidatus Iainarchaeota</taxon>
        <taxon>Candidatus Iainarchaeia</taxon>
        <taxon>Candidatus Iainarchaeales</taxon>
        <taxon>Candidatus Iainarchaeaceae</taxon>
        <taxon>Candidatus Iainarchaeum</taxon>
    </lineage>
</organism>
<evidence type="ECO:0000313" key="7">
    <source>
        <dbReference type="EMBL" id="MBM3282263.1"/>
    </source>
</evidence>
<dbReference type="SUPFAM" id="SSF159065">
    <property type="entry name" value="Dom34/Pelota N-terminal domain-like"/>
    <property type="match status" value="1"/>
</dbReference>
<keyword evidence="5" id="KW-0479">Metal-binding</keyword>
<dbReference type="Gene3D" id="3.30.420.60">
    <property type="entry name" value="eRF1 domain 2"/>
    <property type="match status" value="1"/>
</dbReference>
<dbReference type="GO" id="GO:0046872">
    <property type="term" value="F:metal ion binding"/>
    <property type="evidence" value="ECO:0007669"/>
    <property type="project" value="UniProtKB-KW"/>
</dbReference>
<dbReference type="Proteomes" id="UP000774699">
    <property type="component" value="Unassembled WGS sequence"/>
</dbReference>
<evidence type="ECO:0000256" key="3">
    <source>
        <dbReference type="ARBA" id="ARBA00009504"/>
    </source>
</evidence>
<evidence type="ECO:0000256" key="5">
    <source>
        <dbReference type="ARBA" id="ARBA00022723"/>
    </source>
</evidence>
<dbReference type="InterPro" id="IPR005142">
    <property type="entry name" value="eRF1_3"/>
</dbReference>
<dbReference type="GO" id="GO:0070651">
    <property type="term" value="P:nonfunctional rRNA decay"/>
    <property type="evidence" value="ECO:0007669"/>
    <property type="project" value="TreeGrafter"/>
</dbReference>
<dbReference type="GO" id="GO:0070481">
    <property type="term" value="P:nuclear-transcribed mRNA catabolic process, non-stop decay"/>
    <property type="evidence" value="ECO:0007669"/>
    <property type="project" value="InterPro"/>
</dbReference>
<keyword evidence="4" id="KW-0963">Cytoplasm</keyword>
<dbReference type="Pfam" id="PF03465">
    <property type="entry name" value="eRF1_3"/>
    <property type="match status" value="1"/>
</dbReference>
<dbReference type="GO" id="GO:0032790">
    <property type="term" value="P:ribosome disassembly"/>
    <property type="evidence" value="ECO:0007669"/>
    <property type="project" value="TreeGrafter"/>
</dbReference>
<name>A0A8T4C704_9ARCH</name>
<dbReference type="GO" id="GO:0070966">
    <property type="term" value="P:nuclear-transcribed mRNA catabolic process, no-go decay"/>
    <property type="evidence" value="ECO:0007669"/>
    <property type="project" value="InterPro"/>
</dbReference>
<protein>
    <recommendedName>
        <fullName evidence="6">eRF1/Pelota-like N-terminal domain-containing protein</fullName>
    </recommendedName>
</protein>
<comment type="subcellular location">
    <subcellularLocation>
        <location evidence="2">Cytoplasm</location>
    </subcellularLocation>
</comment>
<dbReference type="Gene3D" id="2.30.30.870">
    <property type="entry name" value="Pelota, domain A"/>
    <property type="match status" value="1"/>
</dbReference>
<evidence type="ECO:0000256" key="4">
    <source>
        <dbReference type="ARBA" id="ARBA00022490"/>
    </source>
</evidence>
<sequence length="349" mass="38498">MKILSIKPVENTFSIECHSAEDFQFVSTLIQQGDFVSGETDRNIKPREPGQKPFRIKMHITINAQSVEVDEHTPCLRVSGLIEAGSPIEFVEMHAQHALVFNLYHSLKVQKKQLFQHDIARLREREKESQKPLYLGIVLDDEEALLLQVSGSGLKELGKVNALKSGKQFKNENKSNAYFEKLAEIIFASPLSVVILAGPGFTREELVKYLRENTPKGKEKSFLSVATADTGQKGIREALSNASISKALGESKISQEAELMHEVLKQLGKDSGLVAYGLVHVSRAVSAGAAHTLLISSSFWSENRDACNALLELAGRMGVVSHILDEKFEPGQQLAGLSGVVALLRYTFE</sequence>
<dbReference type="GO" id="GO:0071025">
    <property type="term" value="P:RNA surveillance"/>
    <property type="evidence" value="ECO:0007669"/>
    <property type="project" value="InterPro"/>
</dbReference>
<dbReference type="InterPro" id="IPR058547">
    <property type="entry name" value="Pelota_N"/>
</dbReference>
<dbReference type="InterPro" id="IPR005140">
    <property type="entry name" value="eRF1_Pelota-like_N"/>
</dbReference>
<dbReference type="InterPro" id="IPR004405">
    <property type="entry name" value="TF_pelota"/>
</dbReference>
<comment type="caution">
    <text evidence="7">The sequence shown here is derived from an EMBL/GenBank/DDBJ whole genome shotgun (WGS) entry which is preliminary data.</text>
</comment>
<comment type="cofactor">
    <cofactor evidence="1">
        <name>a divalent metal cation</name>
        <dbReference type="ChEBI" id="CHEBI:60240"/>
    </cofactor>
</comment>
<dbReference type="PANTHER" id="PTHR10853:SF0">
    <property type="entry name" value="PROTEIN PELOTA HOMOLOG"/>
    <property type="match status" value="1"/>
</dbReference>
<dbReference type="SMART" id="SM01194">
    <property type="entry name" value="eRF1_1"/>
    <property type="match status" value="1"/>
</dbReference>
<dbReference type="InterPro" id="IPR042226">
    <property type="entry name" value="eFR1_2_sf"/>
</dbReference>
<reference evidence="7" key="1">
    <citation type="submission" date="2019-03" db="EMBL/GenBank/DDBJ databases">
        <title>Lake Tanganyika Metagenome-Assembled Genomes (MAGs).</title>
        <authorList>
            <person name="Tran P."/>
        </authorList>
    </citation>
    <scope>NUCLEOTIDE SEQUENCE</scope>
    <source>
        <strain evidence="7">M_DeepCast_50m_m2_156</strain>
    </source>
</reference>
<dbReference type="AlphaFoldDB" id="A0A8T4C704"/>
<dbReference type="InterPro" id="IPR029064">
    <property type="entry name" value="Ribosomal_eL30-like_sf"/>
</dbReference>
<dbReference type="InterPro" id="IPR005141">
    <property type="entry name" value="eRF1_2"/>
</dbReference>
<dbReference type="SUPFAM" id="SSF53137">
    <property type="entry name" value="Translational machinery components"/>
    <property type="match status" value="1"/>
</dbReference>
<proteinExistence type="inferred from homology"/>
<dbReference type="Gene3D" id="3.30.1330.30">
    <property type="match status" value="1"/>
</dbReference>
<evidence type="ECO:0000256" key="2">
    <source>
        <dbReference type="ARBA" id="ARBA00004496"/>
    </source>
</evidence>
<accession>A0A8T4C704</accession>
<evidence type="ECO:0000256" key="1">
    <source>
        <dbReference type="ARBA" id="ARBA00001968"/>
    </source>
</evidence>
<dbReference type="InterPro" id="IPR038069">
    <property type="entry name" value="Pelota/DOM34_N"/>
</dbReference>
<dbReference type="Pfam" id="PF03464">
    <property type="entry name" value="eRF1_2"/>
    <property type="match status" value="1"/>
</dbReference>
<dbReference type="PANTHER" id="PTHR10853">
    <property type="entry name" value="PELOTA"/>
    <property type="match status" value="1"/>
</dbReference>
<evidence type="ECO:0000259" key="6">
    <source>
        <dbReference type="SMART" id="SM01194"/>
    </source>
</evidence>
<feature type="domain" description="eRF1/Pelota-like N-terminal" evidence="6">
    <location>
        <begin position="1"/>
        <end position="127"/>
    </location>
</feature>
<dbReference type="Pfam" id="PF26356">
    <property type="entry name" value="Pelota_N"/>
    <property type="match status" value="1"/>
</dbReference>
<comment type="similarity">
    <text evidence="3">Belongs to the eukaryotic release factor 1 family. Pelota subfamily.</text>
</comment>
<gene>
    <name evidence="7" type="ORF">FJY86_02905</name>
</gene>
<evidence type="ECO:0000313" key="8">
    <source>
        <dbReference type="Proteomes" id="UP000774699"/>
    </source>
</evidence>
<dbReference type="SUPFAM" id="SSF55315">
    <property type="entry name" value="L30e-like"/>
    <property type="match status" value="1"/>
</dbReference>